<feature type="compositionally biased region" description="Polar residues" evidence="1">
    <location>
        <begin position="142"/>
        <end position="157"/>
    </location>
</feature>
<feature type="non-terminal residue" evidence="2">
    <location>
        <position position="1"/>
    </location>
</feature>
<evidence type="ECO:0000313" key="2">
    <source>
        <dbReference type="EMBL" id="KNC76218.1"/>
    </source>
</evidence>
<accession>A0A0L0FJL5</accession>
<evidence type="ECO:0000256" key="1">
    <source>
        <dbReference type="SAM" id="MobiDB-lite"/>
    </source>
</evidence>
<dbReference type="CDD" id="cd00136">
    <property type="entry name" value="PDZ_canonical"/>
    <property type="match status" value="1"/>
</dbReference>
<feature type="region of interest" description="Disordered" evidence="1">
    <location>
        <begin position="228"/>
        <end position="293"/>
    </location>
</feature>
<evidence type="ECO:0000313" key="3">
    <source>
        <dbReference type="Proteomes" id="UP000054560"/>
    </source>
</evidence>
<dbReference type="EMBL" id="KQ243199">
    <property type="protein sequence ID" value="KNC76218.1"/>
    <property type="molecule type" value="Genomic_DNA"/>
</dbReference>
<evidence type="ECO:0008006" key="4">
    <source>
        <dbReference type="Google" id="ProtNLM"/>
    </source>
</evidence>
<dbReference type="Proteomes" id="UP000054560">
    <property type="component" value="Unassembled WGS sequence"/>
</dbReference>
<feature type="compositionally biased region" description="Basic and acidic residues" evidence="1">
    <location>
        <begin position="283"/>
        <end position="293"/>
    </location>
</feature>
<feature type="region of interest" description="Disordered" evidence="1">
    <location>
        <begin position="58"/>
        <end position="81"/>
    </location>
</feature>
<dbReference type="InterPro" id="IPR036034">
    <property type="entry name" value="PDZ_sf"/>
</dbReference>
<protein>
    <recommendedName>
        <fullName evidence="4">PDZ domain-containing protein</fullName>
    </recommendedName>
</protein>
<dbReference type="AlphaFoldDB" id="A0A0L0FJL5"/>
<sequence length="293" mass="31202">RKYVVTKVKHASLAWTSGVLMGDTIHSINGTTVNKNTELKEVYKMMKTQTLRMVVSSVSEPKVETTEVGSPSRKKSSFSLGQFTRLNLRRSKSELNIPASPDAGDSVQSQQSPDASPAMKRSDSNGMLAGLLSPLRAHRQRSATVVSPSSGTKSGLNPDSAKDQTQSRRRNRAGTITPVVAPELTQPLAVPKGRRIRSASVGAQAPAPAIEKNGSPLHQVINLGVKNADKSPLTNGVACSQRRSEAMPDEPPPVYTLHTSPADNSGAGAASSGQKSENQSSTQKDKPSHPVFY</sequence>
<proteinExistence type="predicted"/>
<organism evidence="2 3">
    <name type="scientific">Sphaeroforma arctica JP610</name>
    <dbReference type="NCBI Taxonomy" id="667725"/>
    <lineage>
        <taxon>Eukaryota</taxon>
        <taxon>Ichthyosporea</taxon>
        <taxon>Ichthyophonida</taxon>
        <taxon>Sphaeroforma</taxon>
    </lineage>
</organism>
<reference evidence="2 3" key="1">
    <citation type="submission" date="2011-02" db="EMBL/GenBank/DDBJ databases">
        <title>The Genome Sequence of Sphaeroforma arctica JP610.</title>
        <authorList>
            <consortium name="The Broad Institute Genome Sequencing Platform"/>
            <person name="Russ C."/>
            <person name="Cuomo C."/>
            <person name="Young S.K."/>
            <person name="Zeng Q."/>
            <person name="Gargeya S."/>
            <person name="Alvarado L."/>
            <person name="Berlin A."/>
            <person name="Chapman S.B."/>
            <person name="Chen Z."/>
            <person name="Freedman E."/>
            <person name="Gellesch M."/>
            <person name="Goldberg J."/>
            <person name="Griggs A."/>
            <person name="Gujja S."/>
            <person name="Heilman E."/>
            <person name="Heiman D."/>
            <person name="Howarth C."/>
            <person name="Mehta T."/>
            <person name="Neiman D."/>
            <person name="Pearson M."/>
            <person name="Roberts A."/>
            <person name="Saif S."/>
            <person name="Shea T."/>
            <person name="Shenoy N."/>
            <person name="Sisk P."/>
            <person name="Stolte C."/>
            <person name="Sykes S."/>
            <person name="White J."/>
            <person name="Yandava C."/>
            <person name="Burger G."/>
            <person name="Gray M.W."/>
            <person name="Holland P.W.H."/>
            <person name="King N."/>
            <person name="Lang F.B.F."/>
            <person name="Roger A.J."/>
            <person name="Ruiz-Trillo I."/>
            <person name="Haas B."/>
            <person name="Nusbaum C."/>
            <person name="Birren B."/>
        </authorList>
    </citation>
    <scope>NUCLEOTIDE SEQUENCE [LARGE SCALE GENOMIC DNA]</scope>
    <source>
        <strain evidence="2 3">JP610</strain>
    </source>
</reference>
<dbReference type="GeneID" id="25911773"/>
<keyword evidence="3" id="KW-1185">Reference proteome</keyword>
<gene>
    <name evidence="2" type="ORF">SARC_11269</name>
</gene>
<dbReference type="RefSeq" id="XP_014150120.1">
    <property type="nucleotide sequence ID" value="XM_014294645.1"/>
</dbReference>
<dbReference type="Gene3D" id="2.30.42.10">
    <property type="match status" value="1"/>
</dbReference>
<feature type="region of interest" description="Disordered" evidence="1">
    <location>
        <begin position="95"/>
        <end position="177"/>
    </location>
</feature>
<name>A0A0L0FJL5_9EUKA</name>
<dbReference type="SUPFAM" id="SSF50156">
    <property type="entry name" value="PDZ domain-like"/>
    <property type="match status" value="1"/>
</dbReference>